<keyword evidence="13" id="KW-0511">Multifunctional enzyme</keyword>
<evidence type="ECO:0000256" key="3">
    <source>
        <dbReference type="ARBA" id="ARBA00009409"/>
    </source>
</evidence>
<organism evidence="19 20">
    <name type="scientific">Promicromonospora alba</name>
    <dbReference type="NCBI Taxonomy" id="1616110"/>
    <lineage>
        <taxon>Bacteria</taxon>
        <taxon>Bacillati</taxon>
        <taxon>Actinomycetota</taxon>
        <taxon>Actinomycetes</taxon>
        <taxon>Micrococcales</taxon>
        <taxon>Promicromonosporaceae</taxon>
        <taxon>Promicromonospora</taxon>
    </lineage>
</organism>
<dbReference type="Proteomes" id="UP001596011">
    <property type="component" value="Unassembled WGS sequence"/>
</dbReference>
<dbReference type="SMART" id="SM01232">
    <property type="entry name" value="H2TH"/>
    <property type="match status" value="1"/>
</dbReference>
<comment type="caution">
    <text evidence="19">The sequence shown here is derived from an EMBL/GenBank/DDBJ whole genome shotgun (WGS) entry which is preliminary data.</text>
</comment>
<evidence type="ECO:0000256" key="9">
    <source>
        <dbReference type="ARBA" id="ARBA00022833"/>
    </source>
</evidence>
<evidence type="ECO:0000256" key="8">
    <source>
        <dbReference type="ARBA" id="ARBA00022801"/>
    </source>
</evidence>
<evidence type="ECO:0000256" key="11">
    <source>
        <dbReference type="ARBA" id="ARBA00023204"/>
    </source>
</evidence>
<dbReference type="Pfam" id="PF06831">
    <property type="entry name" value="H2TH"/>
    <property type="match status" value="1"/>
</dbReference>
<dbReference type="PROSITE" id="PS51068">
    <property type="entry name" value="FPG_CAT"/>
    <property type="match status" value="1"/>
</dbReference>
<keyword evidence="7 16" id="KW-0863">Zinc-finger</keyword>
<dbReference type="PROSITE" id="PS51066">
    <property type="entry name" value="ZF_FPG_2"/>
    <property type="match status" value="1"/>
</dbReference>
<dbReference type="EC" id="4.2.99.18" evidence="19"/>
<feature type="domain" description="FPG-type" evidence="17">
    <location>
        <begin position="331"/>
        <end position="365"/>
    </location>
</feature>
<evidence type="ECO:0000256" key="7">
    <source>
        <dbReference type="ARBA" id="ARBA00022771"/>
    </source>
</evidence>
<evidence type="ECO:0000256" key="12">
    <source>
        <dbReference type="ARBA" id="ARBA00023239"/>
    </source>
</evidence>
<feature type="domain" description="Formamidopyrimidine-DNA glycosylase catalytic" evidence="18">
    <location>
        <begin position="2"/>
        <end position="182"/>
    </location>
</feature>
<evidence type="ECO:0000313" key="19">
    <source>
        <dbReference type="EMBL" id="MFC4632095.1"/>
    </source>
</evidence>
<name>A0ABV9HRQ3_9MICO</name>
<evidence type="ECO:0000259" key="17">
    <source>
        <dbReference type="PROSITE" id="PS51066"/>
    </source>
</evidence>
<dbReference type="EMBL" id="JBHSFI010000012">
    <property type="protein sequence ID" value="MFC4632095.1"/>
    <property type="molecule type" value="Genomic_DNA"/>
</dbReference>
<evidence type="ECO:0000256" key="1">
    <source>
        <dbReference type="ARBA" id="ARBA00001668"/>
    </source>
</evidence>
<evidence type="ECO:0000256" key="15">
    <source>
        <dbReference type="ARBA" id="ARBA00044632"/>
    </source>
</evidence>
<evidence type="ECO:0000313" key="20">
    <source>
        <dbReference type="Proteomes" id="UP001596011"/>
    </source>
</evidence>
<dbReference type="EC" id="3.2.2.23" evidence="19"/>
<dbReference type="SUPFAM" id="SSF57716">
    <property type="entry name" value="Glucocorticoid receptor-like (DNA-binding domain)"/>
    <property type="match status" value="1"/>
</dbReference>
<dbReference type="RefSeq" id="WP_377142405.1">
    <property type="nucleotide sequence ID" value="NZ_JBHSFI010000012.1"/>
</dbReference>
<reference evidence="20" key="1">
    <citation type="journal article" date="2019" name="Int. J. Syst. Evol. Microbiol.">
        <title>The Global Catalogue of Microorganisms (GCM) 10K type strain sequencing project: providing services to taxonomists for standard genome sequencing and annotation.</title>
        <authorList>
            <consortium name="The Broad Institute Genomics Platform"/>
            <consortium name="The Broad Institute Genome Sequencing Center for Infectious Disease"/>
            <person name="Wu L."/>
            <person name="Ma J."/>
        </authorList>
    </citation>
    <scope>NUCLEOTIDE SEQUENCE [LARGE SCALE GENOMIC DNA]</scope>
    <source>
        <strain evidence="20">CCUG 42722</strain>
    </source>
</reference>
<keyword evidence="11" id="KW-0234">DNA repair</keyword>
<comment type="cofactor">
    <cofactor evidence="2">
        <name>Zn(2+)</name>
        <dbReference type="ChEBI" id="CHEBI:29105"/>
    </cofactor>
</comment>
<dbReference type="GO" id="GO:0008534">
    <property type="term" value="F:oxidized purine nucleobase lesion DNA N-glycosylase activity"/>
    <property type="evidence" value="ECO:0007669"/>
    <property type="project" value="UniProtKB-EC"/>
</dbReference>
<evidence type="ECO:0000256" key="16">
    <source>
        <dbReference type="PROSITE-ProRule" id="PRU00391"/>
    </source>
</evidence>
<evidence type="ECO:0000259" key="18">
    <source>
        <dbReference type="PROSITE" id="PS51068"/>
    </source>
</evidence>
<keyword evidence="20" id="KW-1185">Reference proteome</keyword>
<keyword evidence="12 19" id="KW-0456">Lyase</keyword>
<dbReference type="Pfam" id="PF01149">
    <property type="entry name" value="Fapy_DNA_glyco"/>
    <property type="match status" value="1"/>
</dbReference>
<dbReference type="GO" id="GO:0140078">
    <property type="term" value="F:class I DNA-(apurinic or apyrimidinic site) endonuclease activity"/>
    <property type="evidence" value="ECO:0007669"/>
    <property type="project" value="UniProtKB-EC"/>
</dbReference>
<keyword evidence="14 19" id="KW-0326">Glycosidase</keyword>
<evidence type="ECO:0000256" key="13">
    <source>
        <dbReference type="ARBA" id="ARBA00023268"/>
    </source>
</evidence>
<dbReference type="PANTHER" id="PTHR22993">
    <property type="entry name" value="FORMAMIDOPYRIMIDINE-DNA GLYCOSYLASE"/>
    <property type="match status" value="1"/>
</dbReference>
<comment type="subunit">
    <text evidence="4">Monomer.</text>
</comment>
<dbReference type="SUPFAM" id="SSF46946">
    <property type="entry name" value="S13-like H2TH domain"/>
    <property type="match status" value="1"/>
</dbReference>
<dbReference type="NCBIfam" id="NF002211">
    <property type="entry name" value="PRK01103.1"/>
    <property type="match status" value="1"/>
</dbReference>
<dbReference type="Gene3D" id="3.20.190.10">
    <property type="entry name" value="MutM-like, N-terminal"/>
    <property type="match status" value="1"/>
</dbReference>
<dbReference type="InterPro" id="IPR010979">
    <property type="entry name" value="Ribosomal_uS13-like_H2TH"/>
</dbReference>
<dbReference type="Gene3D" id="1.10.8.50">
    <property type="match status" value="1"/>
</dbReference>
<sequence length="370" mass="40134">MPELPEVETVRDGVDRLVVGAVVRDVEVFREYSVRRHDGGPESFRDQLVGRRLSAAVRRGKFLWLPLEDPTPAPLVEPAPPVEPTPPVEPVETHPAAALLAHLGMSGQLLVRGAVAGDDPGHASSVVLGLEQFGAEAGPGPSPAVGTAADDWRHPHLRVRLHLTGAPSGARYLDFVDQRTFGHLSVQDLVPGDGEAPADGEPTSNIPAGYGSDLPLLPQPVAHIARDLLDPNLDLDALVRRVRRRRTQVKRALLDQTVVSGVGNIYADEALWRAQVHWARPTDKLKAADVRRVLDSAAEVMREALAQGGTSFDELYVNVNGESGYFDRSLAVYGQENEACRRCGALVRRDAFMNRSSFSCPICQPAPRAR</sequence>
<comment type="similarity">
    <text evidence="3">Belongs to the FPG family.</text>
</comment>
<proteinExistence type="inferred from homology"/>
<gene>
    <name evidence="19" type="primary">mutM</name>
    <name evidence="19" type="ORF">ACFO6V_27890</name>
</gene>
<protein>
    <submittedName>
        <fullName evidence="19">Bifunctional DNA-formamidopyrimidine glycosylase/DNA-(Apurinic or apyrimidinic site) lyase</fullName>
        <ecNumber evidence="19">3.2.2.23</ecNumber>
        <ecNumber evidence="19">4.2.99.18</ecNumber>
    </submittedName>
</protein>
<dbReference type="InterPro" id="IPR000214">
    <property type="entry name" value="Znf_DNA_glyclase/AP_lyase"/>
</dbReference>
<keyword evidence="5" id="KW-0479">Metal-binding</keyword>
<evidence type="ECO:0000256" key="2">
    <source>
        <dbReference type="ARBA" id="ARBA00001947"/>
    </source>
</evidence>
<dbReference type="CDD" id="cd08966">
    <property type="entry name" value="EcFpg-like_N"/>
    <property type="match status" value="1"/>
</dbReference>
<dbReference type="SUPFAM" id="SSF81624">
    <property type="entry name" value="N-terminal domain of MutM-like DNA repair proteins"/>
    <property type="match status" value="1"/>
</dbReference>
<dbReference type="PANTHER" id="PTHR22993:SF9">
    <property type="entry name" value="FORMAMIDOPYRIMIDINE-DNA GLYCOSYLASE"/>
    <property type="match status" value="1"/>
</dbReference>
<keyword evidence="9" id="KW-0862">Zinc</keyword>
<comment type="catalytic activity">
    <reaction evidence="15">
        <text>2'-deoxyribonucleotide-(2'-deoxyribose 5'-phosphate)-2'-deoxyribonucleotide-DNA = a 3'-end 2'-deoxyribonucleotide-(2,3-dehydro-2,3-deoxyribose 5'-phosphate)-DNA + a 5'-end 5'-phospho-2'-deoxyribonucleoside-DNA + H(+)</text>
        <dbReference type="Rhea" id="RHEA:66592"/>
        <dbReference type="Rhea" id="RHEA-COMP:13180"/>
        <dbReference type="Rhea" id="RHEA-COMP:16897"/>
        <dbReference type="Rhea" id="RHEA-COMP:17067"/>
        <dbReference type="ChEBI" id="CHEBI:15378"/>
        <dbReference type="ChEBI" id="CHEBI:136412"/>
        <dbReference type="ChEBI" id="CHEBI:157695"/>
        <dbReference type="ChEBI" id="CHEBI:167181"/>
        <dbReference type="EC" id="4.2.99.18"/>
    </reaction>
</comment>
<dbReference type="SMART" id="SM00898">
    <property type="entry name" value="Fapy_DNA_glyco"/>
    <property type="match status" value="1"/>
</dbReference>
<accession>A0ABV9HRQ3</accession>
<keyword evidence="6" id="KW-0227">DNA damage</keyword>
<comment type="catalytic activity">
    <reaction evidence="1">
        <text>Hydrolysis of DNA containing ring-opened 7-methylguanine residues, releasing 2,6-diamino-4-hydroxy-5-(N-methyl)formamidopyrimidine.</text>
        <dbReference type="EC" id="3.2.2.23"/>
    </reaction>
</comment>
<dbReference type="InterPro" id="IPR035937">
    <property type="entry name" value="FPG_N"/>
</dbReference>
<evidence type="ECO:0000256" key="4">
    <source>
        <dbReference type="ARBA" id="ARBA00011245"/>
    </source>
</evidence>
<keyword evidence="8 19" id="KW-0378">Hydrolase</keyword>
<evidence type="ECO:0000256" key="14">
    <source>
        <dbReference type="ARBA" id="ARBA00023295"/>
    </source>
</evidence>
<keyword evidence="10" id="KW-0238">DNA-binding</keyword>
<evidence type="ECO:0000256" key="6">
    <source>
        <dbReference type="ARBA" id="ARBA00022763"/>
    </source>
</evidence>
<evidence type="ECO:0000256" key="5">
    <source>
        <dbReference type="ARBA" id="ARBA00022723"/>
    </source>
</evidence>
<dbReference type="InterPro" id="IPR012319">
    <property type="entry name" value="FPG_cat"/>
</dbReference>
<dbReference type="InterPro" id="IPR015886">
    <property type="entry name" value="H2TH_FPG"/>
</dbReference>
<dbReference type="InterPro" id="IPR020629">
    <property type="entry name" value="FPG_Glyclase"/>
</dbReference>
<evidence type="ECO:0000256" key="10">
    <source>
        <dbReference type="ARBA" id="ARBA00023125"/>
    </source>
</evidence>